<dbReference type="Proteomes" id="UP000002774">
    <property type="component" value="Chromosome"/>
</dbReference>
<evidence type="ECO:0000313" key="3">
    <source>
        <dbReference type="Proteomes" id="UP000002774"/>
    </source>
</evidence>
<proteinExistence type="predicted"/>
<organism evidence="2 3">
    <name type="scientific">Mucilaginibacter paludis DSM 18603</name>
    <dbReference type="NCBI Taxonomy" id="714943"/>
    <lineage>
        <taxon>Bacteria</taxon>
        <taxon>Pseudomonadati</taxon>
        <taxon>Bacteroidota</taxon>
        <taxon>Sphingobacteriia</taxon>
        <taxon>Sphingobacteriales</taxon>
        <taxon>Sphingobacteriaceae</taxon>
        <taxon>Mucilaginibacter</taxon>
    </lineage>
</organism>
<name>H1Y9J0_9SPHI</name>
<dbReference type="EMBL" id="CM001403">
    <property type="protein sequence ID" value="EHQ29891.1"/>
    <property type="molecule type" value="Genomic_DNA"/>
</dbReference>
<evidence type="ECO:0000313" key="1">
    <source>
        <dbReference type="EMBL" id="EHQ29891.1"/>
    </source>
</evidence>
<reference evidence="2 3" key="1">
    <citation type="submission" date="2011-09" db="EMBL/GenBank/DDBJ databases">
        <title>The permanent draft genome of Mucilaginibacter paludis DSM 18603.</title>
        <authorList>
            <consortium name="US DOE Joint Genome Institute (JGI-PGF)"/>
            <person name="Lucas S."/>
            <person name="Han J."/>
            <person name="Lapidus A."/>
            <person name="Bruce D."/>
            <person name="Goodwin L."/>
            <person name="Pitluck S."/>
            <person name="Peters L."/>
            <person name="Kyrpides N."/>
            <person name="Mavromatis K."/>
            <person name="Ivanova N."/>
            <person name="Mikhailova N."/>
            <person name="Held B."/>
            <person name="Detter J.C."/>
            <person name="Tapia R."/>
            <person name="Han C."/>
            <person name="Land M."/>
            <person name="Hauser L."/>
            <person name="Markowitz V."/>
            <person name="Cheng J.-F."/>
            <person name="Hugenholtz P."/>
            <person name="Woyke T."/>
            <person name="Wu D."/>
            <person name="Tindall B."/>
            <person name="Brambilla E."/>
            <person name="Klenk H.-P."/>
            <person name="Eisen J.A."/>
        </authorList>
    </citation>
    <scope>NUCLEOTIDE SEQUENCE [LARGE SCALE GENOMIC DNA]</scope>
    <source>
        <strain evidence="2 3">DSM 18603</strain>
    </source>
</reference>
<evidence type="ECO:0000313" key="2">
    <source>
        <dbReference type="EMBL" id="EHQ29995.1"/>
    </source>
</evidence>
<gene>
    <name evidence="1" type="ORF">Mucpa_5824</name>
    <name evidence="2" type="ORF">Mucpa_5934</name>
</gene>
<sequence>MTMIKKGPYKPTGNIAVDMVAACINHYTRQGKRVAYIRLDAIHWTMFKGYVLETTPGCELPNDEVDFDGVTIAKGSSLQIKPLYWELAAEAPKVYLMN</sequence>
<dbReference type="AlphaFoldDB" id="H1Y9J0"/>
<protein>
    <submittedName>
        <fullName evidence="2">Uncharacterized protein</fullName>
    </submittedName>
</protein>
<dbReference type="OrthoDB" id="9899580at2"/>
<dbReference type="STRING" id="714943.Mucpa_5824"/>
<accession>H1Y9J0</accession>
<keyword evidence="3" id="KW-1185">Reference proteome</keyword>
<dbReference type="RefSeq" id="WP_008511348.1">
    <property type="nucleotide sequence ID" value="NZ_CM001403.1"/>
</dbReference>
<dbReference type="HOGENOM" id="CLU_2330668_0_0_10"/>
<dbReference type="EMBL" id="CM001403">
    <property type="protein sequence ID" value="EHQ29995.1"/>
    <property type="molecule type" value="Genomic_DNA"/>
</dbReference>